<accession>A0ABS8WSK1</accession>
<evidence type="ECO:0000256" key="1">
    <source>
        <dbReference type="SAM" id="MobiDB-lite"/>
    </source>
</evidence>
<protein>
    <submittedName>
        <fullName evidence="2">Uncharacterized protein</fullName>
    </submittedName>
</protein>
<evidence type="ECO:0000313" key="3">
    <source>
        <dbReference type="Proteomes" id="UP000823775"/>
    </source>
</evidence>
<feature type="region of interest" description="Disordered" evidence="1">
    <location>
        <begin position="33"/>
        <end position="60"/>
    </location>
</feature>
<organism evidence="2 3">
    <name type="scientific">Datura stramonium</name>
    <name type="common">Jimsonweed</name>
    <name type="synonym">Common thornapple</name>
    <dbReference type="NCBI Taxonomy" id="4076"/>
    <lineage>
        <taxon>Eukaryota</taxon>
        <taxon>Viridiplantae</taxon>
        <taxon>Streptophyta</taxon>
        <taxon>Embryophyta</taxon>
        <taxon>Tracheophyta</taxon>
        <taxon>Spermatophyta</taxon>
        <taxon>Magnoliopsida</taxon>
        <taxon>eudicotyledons</taxon>
        <taxon>Gunneridae</taxon>
        <taxon>Pentapetalae</taxon>
        <taxon>asterids</taxon>
        <taxon>lamiids</taxon>
        <taxon>Solanales</taxon>
        <taxon>Solanaceae</taxon>
        <taxon>Solanoideae</taxon>
        <taxon>Datureae</taxon>
        <taxon>Datura</taxon>
    </lineage>
</organism>
<feature type="non-terminal residue" evidence="2">
    <location>
        <position position="1"/>
    </location>
</feature>
<dbReference type="EMBL" id="JACEIK010011817">
    <property type="protein sequence ID" value="MCE3215897.1"/>
    <property type="molecule type" value="Genomic_DNA"/>
</dbReference>
<proteinExistence type="predicted"/>
<keyword evidence="3" id="KW-1185">Reference proteome</keyword>
<evidence type="ECO:0000313" key="2">
    <source>
        <dbReference type="EMBL" id="MCE3215897.1"/>
    </source>
</evidence>
<comment type="caution">
    <text evidence="2">The sequence shown here is derived from an EMBL/GenBank/DDBJ whole genome shotgun (WGS) entry which is preliminary data.</text>
</comment>
<gene>
    <name evidence="2" type="ORF">HAX54_004019</name>
</gene>
<sequence length="95" mass="10803">RSRESHSIGCLLYPPLSLSQMAESVMVVARRDSRKESQEGWSGNHHVLRKNNTSSRGYNPNCAPPISWSLKSSGPKAEFKRGKESVEWLKKKRYS</sequence>
<dbReference type="Proteomes" id="UP000823775">
    <property type="component" value="Unassembled WGS sequence"/>
</dbReference>
<reference evidence="2 3" key="1">
    <citation type="journal article" date="2021" name="BMC Genomics">
        <title>Datura genome reveals duplications of psychoactive alkaloid biosynthetic genes and high mutation rate following tissue culture.</title>
        <authorList>
            <person name="Rajewski A."/>
            <person name="Carter-House D."/>
            <person name="Stajich J."/>
            <person name="Litt A."/>
        </authorList>
    </citation>
    <scope>NUCLEOTIDE SEQUENCE [LARGE SCALE GENOMIC DNA]</scope>
    <source>
        <strain evidence="2">AR-01</strain>
    </source>
</reference>
<name>A0ABS8WSK1_DATST</name>